<sequence length="34" mass="3855">NQKTPSPKQNSSARHASHPCALRSNQKQNQLNRK</sequence>
<evidence type="ECO:0000256" key="1">
    <source>
        <dbReference type="SAM" id="MobiDB-lite"/>
    </source>
</evidence>
<evidence type="ECO:0000313" key="2">
    <source>
        <dbReference type="EMBL" id="MCI86102.1"/>
    </source>
</evidence>
<evidence type="ECO:0000313" key="3">
    <source>
        <dbReference type="Proteomes" id="UP000265520"/>
    </source>
</evidence>
<dbReference type="AlphaFoldDB" id="A0A392VF57"/>
<feature type="non-terminal residue" evidence="2">
    <location>
        <position position="1"/>
    </location>
</feature>
<feature type="region of interest" description="Disordered" evidence="1">
    <location>
        <begin position="1"/>
        <end position="34"/>
    </location>
</feature>
<keyword evidence="3" id="KW-1185">Reference proteome</keyword>
<accession>A0A392VF57</accession>
<feature type="compositionally biased region" description="Polar residues" evidence="1">
    <location>
        <begin position="23"/>
        <end position="34"/>
    </location>
</feature>
<reference evidence="2 3" key="1">
    <citation type="journal article" date="2018" name="Front. Plant Sci.">
        <title>Red Clover (Trifolium pratense) and Zigzag Clover (T. medium) - A Picture of Genomic Similarities and Differences.</title>
        <authorList>
            <person name="Dluhosova J."/>
            <person name="Istvanek J."/>
            <person name="Nedelnik J."/>
            <person name="Repkova J."/>
        </authorList>
    </citation>
    <scope>NUCLEOTIDE SEQUENCE [LARGE SCALE GENOMIC DNA]</scope>
    <source>
        <strain evidence="3">cv. 10/8</strain>
        <tissue evidence="2">Leaf</tissue>
    </source>
</reference>
<feature type="non-terminal residue" evidence="2">
    <location>
        <position position="34"/>
    </location>
</feature>
<organism evidence="2 3">
    <name type="scientific">Trifolium medium</name>
    <dbReference type="NCBI Taxonomy" id="97028"/>
    <lineage>
        <taxon>Eukaryota</taxon>
        <taxon>Viridiplantae</taxon>
        <taxon>Streptophyta</taxon>
        <taxon>Embryophyta</taxon>
        <taxon>Tracheophyta</taxon>
        <taxon>Spermatophyta</taxon>
        <taxon>Magnoliopsida</taxon>
        <taxon>eudicotyledons</taxon>
        <taxon>Gunneridae</taxon>
        <taxon>Pentapetalae</taxon>
        <taxon>rosids</taxon>
        <taxon>fabids</taxon>
        <taxon>Fabales</taxon>
        <taxon>Fabaceae</taxon>
        <taxon>Papilionoideae</taxon>
        <taxon>50 kb inversion clade</taxon>
        <taxon>NPAAA clade</taxon>
        <taxon>Hologalegina</taxon>
        <taxon>IRL clade</taxon>
        <taxon>Trifolieae</taxon>
        <taxon>Trifolium</taxon>
    </lineage>
</organism>
<feature type="compositionally biased region" description="Polar residues" evidence="1">
    <location>
        <begin position="1"/>
        <end position="14"/>
    </location>
</feature>
<comment type="caution">
    <text evidence="2">The sequence shown here is derived from an EMBL/GenBank/DDBJ whole genome shotgun (WGS) entry which is preliminary data.</text>
</comment>
<name>A0A392VF57_9FABA</name>
<dbReference type="Proteomes" id="UP000265520">
    <property type="component" value="Unassembled WGS sequence"/>
</dbReference>
<dbReference type="EMBL" id="LXQA011131774">
    <property type="protein sequence ID" value="MCI86102.1"/>
    <property type="molecule type" value="Genomic_DNA"/>
</dbReference>
<proteinExistence type="predicted"/>
<protein>
    <submittedName>
        <fullName evidence="2">Uncharacterized protein</fullName>
    </submittedName>
</protein>